<sequence length="53" mass="6324">MPSSEKIEQSLTTRQGKPIRLITIYEPERVTELFYQQFGDTWVPYKRVVLTIH</sequence>
<dbReference type="AlphaFoldDB" id="A0A0F9N4P5"/>
<name>A0A0F9N4P5_9ZZZZ</name>
<organism evidence="1">
    <name type="scientific">marine sediment metagenome</name>
    <dbReference type="NCBI Taxonomy" id="412755"/>
    <lineage>
        <taxon>unclassified sequences</taxon>
        <taxon>metagenomes</taxon>
        <taxon>ecological metagenomes</taxon>
    </lineage>
</organism>
<evidence type="ECO:0000313" key="1">
    <source>
        <dbReference type="EMBL" id="KKM83690.1"/>
    </source>
</evidence>
<accession>A0A0F9N4P5</accession>
<dbReference type="EMBL" id="LAZR01007676">
    <property type="protein sequence ID" value="KKM83690.1"/>
    <property type="molecule type" value="Genomic_DNA"/>
</dbReference>
<protein>
    <submittedName>
        <fullName evidence="1">Uncharacterized protein</fullName>
    </submittedName>
</protein>
<reference evidence="1" key="1">
    <citation type="journal article" date="2015" name="Nature">
        <title>Complex archaea that bridge the gap between prokaryotes and eukaryotes.</title>
        <authorList>
            <person name="Spang A."/>
            <person name="Saw J.H."/>
            <person name="Jorgensen S.L."/>
            <person name="Zaremba-Niedzwiedzka K."/>
            <person name="Martijn J."/>
            <person name="Lind A.E."/>
            <person name="van Eijk R."/>
            <person name="Schleper C."/>
            <person name="Guy L."/>
            <person name="Ettema T.J."/>
        </authorList>
    </citation>
    <scope>NUCLEOTIDE SEQUENCE</scope>
</reference>
<gene>
    <name evidence="1" type="ORF">LCGC14_1306800</name>
</gene>
<proteinExistence type="predicted"/>
<comment type="caution">
    <text evidence="1">The sequence shown here is derived from an EMBL/GenBank/DDBJ whole genome shotgun (WGS) entry which is preliminary data.</text>
</comment>